<keyword evidence="4" id="KW-1003">Cell membrane</keyword>
<evidence type="ECO:0000256" key="7">
    <source>
        <dbReference type="ARBA" id="ARBA00023136"/>
    </source>
</evidence>
<dbReference type="PANTHER" id="PTHR23501">
    <property type="entry name" value="MAJOR FACILITATOR SUPERFAMILY"/>
    <property type="match status" value="1"/>
</dbReference>
<feature type="region of interest" description="Disordered" evidence="8">
    <location>
        <begin position="1"/>
        <end position="34"/>
    </location>
</feature>
<feature type="compositionally biased region" description="Pro residues" evidence="8">
    <location>
        <begin position="1"/>
        <end position="13"/>
    </location>
</feature>
<feature type="transmembrane region" description="Helical" evidence="9">
    <location>
        <begin position="109"/>
        <end position="128"/>
    </location>
</feature>
<feature type="transmembrane region" description="Helical" evidence="9">
    <location>
        <begin position="228"/>
        <end position="246"/>
    </location>
</feature>
<accession>A0A1H6ESC1</accession>
<reference evidence="11 12" key="1">
    <citation type="submission" date="2016-10" db="EMBL/GenBank/DDBJ databases">
        <authorList>
            <person name="de Groot N.N."/>
        </authorList>
    </citation>
    <scope>NUCLEOTIDE SEQUENCE [LARGE SCALE GENOMIC DNA]</scope>
    <source>
        <strain evidence="11 12">CGMCC 4.7037</strain>
    </source>
</reference>
<dbReference type="Proteomes" id="UP000236732">
    <property type="component" value="Unassembled WGS sequence"/>
</dbReference>
<dbReference type="RefSeq" id="WP_103961893.1">
    <property type="nucleotide sequence ID" value="NZ_FNVT01000017.1"/>
</dbReference>
<dbReference type="SUPFAM" id="SSF103473">
    <property type="entry name" value="MFS general substrate transporter"/>
    <property type="match status" value="1"/>
</dbReference>
<keyword evidence="7 9" id="KW-0472">Membrane</keyword>
<evidence type="ECO:0000256" key="3">
    <source>
        <dbReference type="ARBA" id="ARBA00022448"/>
    </source>
</evidence>
<gene>
    <name evidence="11" type="ORF">SAMN05444920_117198</name>
</gene>
<feature type="transmembrane region" description="Helical" evidence="9">
    <location>
        <begin position="290"/>
        <end position="313"/>
    </location>
</feature>
<organism evidence="11 12">
    <name type="scientific">Nonomuraea solani</name>
    <dbReference type="NCBI Taxonomy" id="1144553"/>
    <lineage>
        <taxon>Bacteria</taxon>
        <taxon>Bacillati</taxon>
        <taxon>Actinomycetota</taxon>
        <taxon>Actinomycetes</taxon>
        <taxon>Streptosporangiales</taxon>
        <taxon>Streptosporangiaceae</taxon>
        <taxon>Nonomuraea</taxon>
    </lineage>
</organism>
<dbReference type="InterPro" id="IPR036259">
    <property type="entry name" value="MFS_trans_sf"/>
</dbReference>
<feature type="transmembrane region" description="Helical" evidence="9">
    <location>
        <begin position="197"/>
        <end position="216"/>
    </location>
</feature>
<comment type="similarity">
    <text evidence="2">Belongs to the major facilitator superfamily. TCR/Tet family.</text>
</comment>
<dbReference type="PANTHER" id="PTHR23501:SF191">
    <property type="entry name" value="VACUOLAR BASIC AMINO ACID TRANSPORTER 4"/>
    <property type="match status" value="1"/>
</dbReference>
<feature type="transmembrane region" description="Helical" evidence="9">
    <location>
        <begin position="252"/>
        <end position="269"/>
    </location>
</feature>
<feature type="domain" description="Major facilitator superfamily (MFS) profile" evidence="10">
    <location>
        <begin position="44"/>
        <end position="330"/>
    </location>
</feature>
<evidence type="ECO:0000256" key="9">
    <source>
        <dbReference type="SAM" id="Phobius"/>
    </source>
</evidence>
<evidence type="ECO:0000256" key="6">
    <source>
        <dbReference type="ARBA" id="ARBA00022989"/>
    </source>
</evidence>
<keyword evidence="3" id="KW-0813">Transport</keyword>
<evidence type="ECO:0000256" key="1">
    <source>
        <dbReference type="ARBA" id="ARBA00004429"/>
    </source>
</evidence>
<evidence type="ECO:0000256" key="2">
    <source>
        <dbReference type="ARBA" id="ARBA00007520"/>
    </source>
</evidence>
<keyword evidence="12" id="KW-1185">Reference proteome</keyword>
<proteinExistence type="inferred from homology"/>
<dbReference type="EMBL" id="FNVT01000017">
    <property type="protein sequence ID" value="SEH00767.1"/>
    <property type="molecule type" value="Genomic_DNA"/>
</dbReference>
<evidence type="ECO:0000313" key="11">
    <source>
        <dbReference type="EMBL" id="SEH00767.1"/>
    </source>
</evidence>
<evidence type="ECO:0000259" key="10">
    <source>
        <dbReference type="PROSITE" id="PS50850"/>
    </source>
</evidence>
<dbReference type="FunFam" id="1.20.1720.10:FF:000004">
    <property type="entry name" value="EmrB/QacA family drug resistance transporter"/>
    <property type="match status" value="1"/>
</dbReference>
<keyword evidence="5 9" id="KW-0812">Transmembrane</keyword>
<dbReference type="PROSITE" id="PS50850">
    <property type="entry name" value="MFS"/>
    <property type="match status" value="1"/>
</dbReference>
<dbReference type="Gene3D" id="1.20.1720.10">
    <property type="entry name" value="Multidrug resistance protein D"/>
    <property type="match status" value="1"/>
</dbReference>
<name>A0A1H6ESC1_9ACTN</name>
<dbReference type="Pfam" id="PF07690">
    <property type="entry name" value="MFS_1"/>
    <property type="match status" value="1"/>
</dbReference>
<evidence type="ECO:0000256" key="4">
    <source>
        <dbReference type="ARBA" id="ARBA00022475"/>
    </source>
</evidence>
<feature type="transmembrane region" description="Helical" evidence="9">
    <location>
        <begin position="167"/>
        <end position="185"/>
    </location>
</feature>
<keyword evidence="6 9" id="KW-1133">Transmembrane helix</keyword>
<feature type="transmembrane region" description="Helical" evidence="9">
    <location>
        <begin position="41"/>
        <end position="66"/>
    </location>
</feature>
<evidence type="ECO:0000256" key="5">
    <source>
        <dbReference type="ARBA" id="ARBA00022692"/>
    </source>
</evidence>
<dbReference type="PRINTS" id="PR01036">
    <property type="entry name" value="TCRTETB"/>
</dbReference>
<dbReference type="GO" id="GO:0005886">
    <property type="term" value="C:plasma membrane"/>
    <property type="evidence" value="ECO:0007669"/>
    <property type="project" value="UniProtKB-SubCell"/>
</dbReference>
<dbReference type="InterPro" id="IPR020846">
    <property type="entry name" value="MFS_dom"/>
</dbReference>
<feature type="transmembrane region" description="Helical" evidence="9">
    <location>
        <begin position="78"/>
        <end position="97"/>
    </location>
</feature>
<dbReference type="GO" id="GO:0022857">
    <property type="term" value="F:transmembrane transporter activity"/>
    <property type="evidence" value="ECO:0007669"/>
    <property type="project" value="InterPro"/>
</dbReference>
<evidence type="ECO:0000313" key="12">
    <source>
        <dbReference type="Proteomes" id="UP000236732"/>
    </source>
</evidence>
<sequence length="330" mass="33983">MTTPGPQNPPGTPPDGGRPHSGPPTTPSDRRAGAAGVRSNVPLAVVGLVLGVLMSVLDQTIVTIALRDITTDLGGTGSAGWVVTAYVLASTATATLYGRLSDRYGRRAVYLAAVAAFTAASALCGLAQDMPQLVTARAIQGAGAGALFAVPAIALAELFPGRLRARVQGAVGAVFALAAVGGPLVGGALTEAAGWRWIFYVNVPIGLLSILLVATSLRLPRPQADPRLDVPGAILLAGAAVSLVLLTGRPDRYGLIALTAALFAAFWWRERRAESPIIPPRLFEERALRVVFPATALLGVLLYGSIVFLPTYLQVAFGLNATEAGLAGNP</sequence>
<feature type="transmembrane region" description="Helical" evidence="9">
    <location>
        <begin position="134"/>
        <end position="155"/>
    </location>
</feature>
<dbReference type="AlphaFoldDB" id="A0A1H6ESC1"/>
<protein>
    <submittedName>
        <fullName evidence="11">Drug resistance transporter, EmrB/QacA subfamily</fullName>
    </submittedName>
</protein>
<dbReference type="InterPro" id="IPR011701">
    <property type="entry name" value="MFS"/>
</dbReference>
<dbReference type="OrthoDB" id="4082704at2"/>
<evidence type="ECO:0000256" key="8">
    <source>
        <dbReference type="SAM" id="MobiDB-lite"/>
    </source>
</evidence>
<comment type="subcellular location">
    <subcellularLocation>
        <location evidence="1">Cell inner membrane</location>
        <topology evidence="1">Multi-pass membrane protein</topology>
    </subcellularLocation>
</comment>